<dbReference type="InterPro" id="IPR046346">
    <property type="entry name" value="Aminoacid_DH-like_N_sf"/>
</dbReference>
<dbReference type="Pfam" id="PF21077">
    <property type="entry name" value="GDH_ACT3"/>
    <property type="match status" value="1"/>
</dbReference>
<dbReference type="SUPFAM" id="SSF53223">
    <property type="entry name" value="Aminoacid dehydrogenase-like, N-terminal domain"/>
    <property type="match status" value="1"/>
</dbReference>
<dbReference type="Gene3D" id="3.40.50.720">
    <property type="entry name" value="NAD(P)-binding Rossmann-like Domain"/>
    <property type="match status" value="1"/>
</dbReference>
<dbReference type="GO" id="GO:0004069">
    <property type="term" value="F:L-aspartate:2-oxoglutarate aminotransferase activity"/>
    <property type="evidence" value="ECO:0007669"/>
    <property type="project" value="InterPro"/>
</dbReference>
<evidence type="ECO:0000259" key="6">
    <source>
        <dbReference type="Pfam" id="PF21077"/>
    </source>
</evidence>
<proteinExistence type="predicted"/>
<accession>A0A8J2YWA7</accession>
<gene>
    <name evidence="7" type="ORF">GCM10011611_41630</name>
</gene>
<dbReference type="InterPro" id="IPR028971">
    <property type="entry name" value="NAD-GDH_cat"/>
</dbReference>
<dbReference type="InterPro" id="IPR048381">
    <property type="entry name" value="GDH_C"/>
</dbReference>
<dbReference type="InterPro" id="IPR049064">
    <property type="entry name" value="NAD_Glu_DH_ACT3"/>
</dbReference>
<evidence type="ECO:0000256" key="1">
    <source>
        <dbReference type="ARBA" id="ARBA00023002"/>
    </source>
</evidence>
<dbReference type="InterPro" id="IPR036291">
    <property type="entry name" value="NAD(P)-bd_dom_sf"/>
</dbReference>
<dbReference type="InterPro" id="IPR024727">
    <property type="entry name" value="NAD_Glu_DH_N_ACT1"/>
</dbReference>
<dbReference type="Pfam" id="PF21074">
    <property type="entry name" value="GDH_C"/>
    <property type="match status" value="1"/>
</dbReference>
<dbReference type="InterPro" id="IPR049062">
    <property type="entry name" value="NAD_Glu_DH_ACT2"/>
</dbReference>
<dbReference type="Pfam" id="PF21078">
    <property type="entry name" value="GDH_HM3"/>
    <property type="match status" value="1"/>
</dbReference>
<dbReference type="InterPro" id="IPR049056">
    <property type="entry name" value="NAD_Glu_DH_HM3"/>
</dbReference>
<feature type="domain" description="NAD-glutamate dehydrogenase ACT3" evidence="6">
    <location>
        <begin position="542"/>
        <end position="621"/>
    </location>
</feature>
<dbReference type="Proteomes" id="UP000646365">
    <property type="component" value="Unassembled WGS sequence"/>
</dbReference>
<organism evidence="7 8">
    <name type="scientific">Aliidongia dinghuensis</name>
    <dbReference type="NCBI Taxonomy" id="1867774"/>
    <lineage>
        <taxon>Bacteria</taxon>
        <taxon>Pseudomonadati</taxon>
        <taxon>Pseudomonadota</taxon>
        <taxon>Alphaproteobacteria</taxon>
        <taxon>Rhodospirillales</taxon>
        <taxon>Dongiaceae</taxon>
        <taxon>Aliidongia</taxon>
    </lineage>
</organism>
<dbReference type="PANTHER" id="PTHR43403">
    <property type="entry name" value="NAD-SPECIFIC GLUTAMATE DEHYDROGENASE"/>
    <property type="match status" value="1"/>
</dbReference>
<dbReference type="EMBL" id="BMJQ01000011">
    <property type="protein sequence ID" value="GGF31171.1"/>
    <property type="molecule type" value="Genomic_DNA"/>
</dbReference>
<reference evidence="7" key="2">
    <citation type="submission" date="2020-09" db="EMBL/GenBank/DDBJ databases">
        <authorList>
            <person name="Sun Q."/>
            <person name="Zhou Y."/>
        </authorList>
    </citation>
    <scope>NUCLEOTIDE SEQUENCE</scope>
    <source>
        <strain evidence="7">CGMCC 1.15725</strain>
    </source>
</reference>
<feature type="domain" description="NAD-specific glutamate dehydrogenase C-terminal" evidence="3">
    <location>
        <begin position="1259"/>
        <end position="1592"/>
    </location>
</feature>
<dbReference type="InterPro" id="IPR049058">
    <property type="entry name" value="NAD_Glu_DH_HM2"/>
</dbReference>
<evidence type="ECO:0000313" key="8">
    <source>
        <dbReference type="Proteomes" id="UP000646365"/>
    </source>
</evidence>
<feature type="domain" description="NAD-glutamate dehydrogenase N-terminal ACT1" evidence="4">
    <location>
        <begin position="29"/>
        <end position="162"/>
    </location>
</feature>
<keyword evidence="1" id="KW-0560">Oxidoreductase</keyword>
<dbReference type="Pfam" id="PF21073">
    <property type="entry name" value="GDH_HM1"/>
    <property type="match status" value="1"/>
</dbReference>
<dbReference type="Pfam" id="PF21076">
    <property type="entry name" value="GDH_ACT2"/>
    <property type="match status" value="1"/>
</dbReference>
<feature type="domain" description="NAD-glutamate dehydrogenase catalytic" evidence="2">
    <location>
        <begin position="720"/>
        <end position="1213"/>
    </location>
</feature>
<evidence type="ECO:0000259" key="5">
    <source>
        <dbReference type="Pfam" id="PF21076"/>
    </source>
</evidence>
<evidence type="ECO:0000313" key="7">
    <source>
        <dbReference type="EMBL" id="GGF31171.1"/>
    </source>
</evidence>
<dbReference type="Pfam" id="PF05088">
    <property type="entry name" value="Bac_GDH_CD"/>
    <property type="match status" value="1"/>
</dbReference>
<name>A0A8J2YWA7_9PROT</name>
<dbReference type="RefSeq" id="WP_189049344.1">
    <property type="nucleotide sequence ID" value="NZ_BMJQ01000011.1"/>
</dbReference>
<dbReference type="GO" id="GO:0004352">
    <property type="term" value="F:glutamate dehydrogenase (NAD+) activity"/>
    <property type="evidence" value="ECO:0007669"/>
    <property type="project" value="InterPro"/>
</dbReference>
<comment type="caution">
    <text evidence="7">The sequence shown here is derived from an EMBL/GenBank/DDBJ whole genome shotgun (WGS) entry which is preliminary data.</text>
</comment>
<evidence type="ECO:0000259" key="3">
    <source>
        <dbReference type="Pfam" id="PF21074"/>
    </source>
</evidence>
<sequence length="1596" mass="175293">MPLNAENEKLALIDKVAAAAVKAKIDEHFVRTFYRNVPPDDILPRPPAALVAGAEALWQFMAERRPGKAKIRVLSPADKANGWTAGRTVVQIVNDDMPFLVDSVTACLNALELVVHLVIHPVMPVLRAAGGKLIAVDETNPDALSESVMQIEIAGRIDAELEKRVVADLERVLGDVRAAVVDWEAMSKKVGHIADDIGNASLPVPASEAVEVSAFLTWLTDRNFTFLGYREYAIDKDGMKVVPGAGRGVLRDDSYLVFDGLRNFTALSPDVQQFLRSPQLMQISKSNRRSTVHRPVQFDTIGIKTFNAEGEVVGQKLIVGLFTTAAYAKSPRSIPVLRRKVQRTVERSGFAPDSHDGKALQHIVDSFPRDELFQIAETDLFSTAIGILNLQERQRIAAFTRRDPFERFVSCLVYVPRDRYNSAVRRRMAQILETAFNGKLTSDSVQLDESVLARIHFIINTNPGQVPDVDPATLEKQLVEAGRVWADKLGEALGQSYEEGEAQTLLRRFADAFPTNYTERFTAQSAVYDIQEIATLEAGAPVALALYHTPDAGPSELRLKTFSIGKPIPLSDVLPMLENLGMKVITENPFRVKPRDAETKYWVQEFELVTRGQQSVDLDEVGPRFEEAFPAVYGGAVEDDGFNRLVVLAGLAAREIIVLRTYCKILRQAGSTFSQPYMEDTLSAHPAIAHKLVRLFETQFDPALKTKNRDAAADKLAAGIEQDLDQVSNLDEDRILRSFLLLIRKSLRTNFYQPGADGKPKPYLSVKLASQEIDLLPQPRPLVEIFVYSPRMEGCHLRGGRVARGGIRWSDRKEDFRTEILGLMKAQQVKNSVIVPVGSKGGFVVKRPATGDREAVMAEVVACYKTLMYGLLDLTDTIAGPNVVPPKSVVRRDGDDPYLVVAADKGTATFSDIANGCAIEYGFWLGDAFASGGSIGYDHKAMGITARGAWEAVKRHFRELGTDIQTTDFTSVGVGDMAGDVFGNGMLLSKHTRLIAAFNHMHIFIDPEPDAAKSWVERKRLFDLPRSTWNDYDRKLLSKGGAIYERSAKSLTLSPEAQARLGLKSAAITPNDLIRVLLKLPVDLLWFGGIGTYVKASTESQAEAGDRANDALRINGREIVAKVVGEGANLALTQRGRIEYALAGGRLNTDAIDNSAGVDTSDHEVNIKIGAGAMLTSGKLKADKRNAFLGTMTDEVAELVLEDNYLQTLALSIAEAEAPTLLDEHTRLMRSLERAGKLDRAIEFLPDDEALTQRAAAKRGLTRPELSVLMAYAKNAIYAELLTTDLPDEPELEEELLGYFPRQMVQLSKADLKAHRLRREIVATVVTNAMINRLGPSFVSEMQSKTGRSTEEVTRAYRITRVIFDLPSLWRSIEALDNVIPAAVQTKLFLAVRTVAEQSARWFLQSGQNLSVTPRIKEFGPGIKALAAKLVSLLPESERAAHEARVAAYVAQGVPTELAERVVALDSLSAAMDIVRIDEGTKLDIVELGRLYFATGARLGLATLREKAHALPAATPWQRLAIGALADDFSAMQREIVGHVLAESDGAVAGRLEAWTGRRADAMGKVQEMVADVTRISPPDLAMLTVVGRQLRALTV</sequence>
<dbReference type="SUPFAM" id="SSF51735">
    <property type="entry name" value="NAD(P)-binding Rossmann-fold domains"/>
    <property type="match status" value="1"/>
</dbReference>
<dbReference type="InterPro" id="IPR049059">
    <property type="entry name" value="NAD_Glu_DH_HM1"/>
</dbReference>
<feature type="domain" description="NAD-glutamate dehydrogenase ACT2" evidence="5">
    <location>
        <begin position="399"/>
        <end position="485"/>
    </location>
</feature>
<dbReference type="InterPro" id="IPR007780">
    <property type="entry name" value="NAD_Glu_DH_bac"/>
</dbReference>
<dbReference type="GO" id="GO:0006538">
    <property type="term" value="P:L-glutamate catabolic process"/>
    <property type="evidence" value="ECO:0007669"/>
    <property type="project" value="InterPro"/>
</dbReference>
<dbReference type="PANTHER" id="PTHR43403:SF1">
    <property type="entry name" value="NAD-SPECIFIC GLUTAMATE DEHYDROGENASE"/>
    <property type="match status" value="1"/>
</dbReference>
<keyword evidence="8" id="KW-1185">Reference proteome</keyword>
<reference evidence="7" key="1">
    <citation type="journal article" date="2014" name="Int. J. Syst. Evol. Microbiol.">
        <title>Complete genome sequence of Corynebacterium casei LMG S-19264T (=DSM 44701T), isolated from a smear-ripened cheese.</title>
        <authorList>
            <consortium name="US DOE Joint Genome Institute (JGI-PGF)"/>
            <person name="Walter F."/>
            <person name="Albersmeier A."/>
            <person name="Kalinowski J."/>
            <person name="Ruckert C."/>
        </authorList>
    </citation>
    <scope>NUCLEOTIDE SEQUENCE</scope>
    <source>
        <strain evidence="7">CGMCC 1.15725</strain>
    </source>
</reference>
<dbReference type="Pfam" id="PF21079">
    <property type="entry name" value="GDH_HM2"/>
    <property type="match status" value="1"/>
</dbReference>
<evidence type="ECO:0000259" key="2">
    <source>
        <dbReference type="Pfam" id="PF05088"/>
    </source>
</evidence>
<evidence type="ECO:0000259" key="4">
    <source>
        <dbReference type="Pfam" id="PF21075"/>
    </source>
</evidence>
<protein>
    <submittedName>
        <fullName evidence="7">Glutamate dehydrogenase</fullName>
    </submittedName>
</protein>
<dbReference type="Pfam" id="PF21075">
    <property type="entry name" value="GDH_ACT1"/>
    <property type="match status" value="1"/>
</dbReference>
<dbReference type="PIRSF" id="PIRSF036761">
    <property type="entry name" value="GDH_Mll4104"/>
    <property type="match status" value="1"/>
</dbReference>